<organism evidence="1 2">
    <name type="scientific">Alkalimarinus alittae</name>
    <dbReference type="NCBI Taxonomy" id="2961619"/>
    <lineage>
        <taxon>Bacteria</taxon>
        <taxon>Pseudomonadati</taxon>
        <taxon>Pseudomonadota</taxon>
        <taxon>Gammaproteobacteria</taxon>
        <taxon>Alteromonadales</taxon>
        <taxon>Alteromonadaceae</taxon>
        <taxon>Alkalimarinus</taxon>
    </lineage>
</organism>
<evidence type="ECO:0000313" key="1">
    <source>
        <dbReference type="EMBL" id="UZE96193.1"/>
    </source>
</evidence>
<protein>
    <submittedName>
        <fullName evidence="1">Uncharacterized protein</fullName>
    </submittedName>
</protein>
<proteinExistence type="predicted"/>
<reference evidence="1" key="1">
    <citation type="submission" date="2022-06" db="EMBL/GenBank/DDBJ databases">
        <title>Alkalimarinus sp. nov., isolated from gut of a Alitta virens.</title>
        <authorList>
            <person name="Yang A.I."/>
            <person name="Shin N.-R."/>
        </authorList>
    </citation>
    <scope>NUCLEOTIDE SEQUENCE</scope>
    <source>
        <strain evidence="1">A2M4</strain>
    </source>
</reference>
<dbReference type="Proteomes" id="UP001163739">
    <property type="component" value="Chromosome"/>
</dbReference>
<name>A0ABY6N257_9ALTE</name>
<gene>
    <name evidence="1" type="ORF">NKI27_00160</name>
</gene>
<dbReference type="EMBL" id="CP100390">
    <property type="protein sequence ID" value="UZE96193.1"/>
    <property type="molecule type" value="Genomic_DNA"/>
</dbReference>
<keyword evidence="2" id="KW-1185">Reference proteome</keyword>
<sequence>MPLLQGADDTRGAIFKPIGPKARFLNMDDDYGDTIANQRHRMPELGRSTVHTEGVSLLQAWINNLPAASYTP</sequence>
<dbReference type="RefSeq" id="WP_265047677.1">
    <property type="nucleotide sequence ID" value="NZ_CP100390.1"/>
</dbReference>
<accession>A0ABY6N257</accession>
<evidence type="ECO:0000313" key="2">
    <source>
        <dbReference type="Proteomes" id="UP001163739"/>
    </source>
</evidence>